<dbReference type="OrthoDB" id="2177074at2759"/>
<gene>
    <name evidence="1" type="ORF">BCR33DRAFT_492983</name>
</gene>
<keyword evidence="2" id="KW-1185">Reference proteome</keyword>
<comment type="caution">
    <text evidence="1">The sequence shown here is derived from an EMBL/GenBank/DDBJ whole genome shotgun (WGS) entry which is preliminary data.</text>
</comment>
<reference evidence="1 2" key="1">
    <citation type="submission" date="2016-07" db="EMBL/GenBank/DDBJ databases">
        <title>Pervasive Adenine N6-methylation of Active Genes in Fungi.</title>
        <authorList>
            <consortium name="DOE Joint Genome Institute"/>
            <person name="Mondo S.J."/>
            <person name="Dannebaum R.O."/>
            <person name="Kuo R.C."/>
            <person name="Labutti K."/>
            <person name="Haridas S."/>
            <person name="Kuo A."/>
            <person name="Salamov A."/>
            <person name="Ahrendt S.R."/>
            <person name="Lipzen A."/>
            <person name="Sullivan W."/>
            <person name="Andreopoulos W.B."/>
            <person name="Clum A."/>
            <person name="Lindquist E."/>
            <person name="Daum C."/>
            <person name="Ramamoorthy G.K."/>
            <person name="Gryganskyi A."/>
            <person name="Culley D."/>
            <person name="Magnuson J.K."/>
            <person name="James T.Y."/>
            <person name="O'Malley M.A."/>
            <person name="Stajich J.E."/>
            <person name="Spatafora J.W."/>
            <person name="Visel A."/>
            <person name="Grigoriev I.V."/>
        </authorList>
    </citation>
    <scope>NUCLEOTIDE SEQUENCE [LARGE SCALE GENOMIC DNA]</scope>
    <source>
        <strain evidence="1 2">JEL800</strain>
    </source>
</reference>
<sequence length="148" mass="16312">MEFDLATTPEMEAIVINVESNLNKTHERRQSNASEHESHDTVVSPRLVLGDHVQTCVICSGNNQWSLCDSGAQLTIIDQIWAAANGIKKATRMAMTVKGYIRTPGISQPSRSGMPLSRPISFESMPDKSILFLTNPTLTAEETQAREL</sequence>
<dbReference type="SUPFAM" id="SSF50630">
    <property type="entry name" value="Acid proteases"/>
    <property type="match status" value="1"/>
</dbReference>
<dbReference type="AlphaFoldDB" id="A0A1Y2CUN5"/>
<evidence type="ECO:0000313" key="1">
    <source>
        <dbReference type="EMBL" id="ORY50722.1"/>
    </source>
</evidence>
<evidence type="ECO:0000313" key="2">
    <source>
        <dbReference type="Proteomes" id="UP000193642"/>
    </source>
</evidence>
<accession>A0A1Y2CUN5</accession>
<protein>
    <submittedName>
        <fullName evidence="1">Uncharacterized protein</fullName>
    </submittedName>
</protein>
<organism evidence="1 2">
    <name type="scientific">Rhizoclosmatium globosum</name>
    <dbReference type="NCBI Taxonomy" id="329046"/>
    <lineage>
        <taxon>Eukaryota</taxon>
        <taxon>Fungi</taxon>
        <taxon>Fungi incertae sedis</taxon>
        <taxon>Chytridiomycota</taxon>
        <taxon>Chytridiomycota incertae sedis</taxon>
        <taxon>Chytridiomycetes</taxon>
        <taxon>Chytridiales</taxon>
        <taxon>Chytriomycetaceae</taxon>
        <taxon>Rhizoclosmatium</taxon>
    </lineage>
</organism>
<name>A0A1Y2CUN5_9FUNG</name>
<dbReference type="Proteomes" id="UP000193642">
    <property type="component" value="Unassembled WGS sequence"/>
</dbReference>
<dbReference type="EMBL" id="MCGO01000006">
    <property type="protein sequence ID" value="ORY50722.1"/>
    <property type="molecule type" value="Genomic_DNA"/>
</dbReference>
<proteinExistence type="predicted"/>
<dbReference type="InterPro" id="IPR021109">
    <property type="entry name" value="Peptidase_aspartic_dom_sf"/>
</dbReference>